<organism evidence="2 3">
    <name type="scientific">Legionella impletisoli</name>
    <dbReference type="NCBI Taxonomy" id="343510"/>
    <lineage>
        <taxon>Bacteria</taxon>
        <taxon>Pseudomonadati</taxon>
        <taxon>Pseudomonadota</taxon>
        <taxon>Gammaproteobacteria</taxon>
        <taxon>Legionellales</taxon>
        <taxon>Legionellaceae</taxon>
        <taxon>Legionella</taxon>
    </lineage>
</organism>
<gene>
    <name evidence="2" type="ORF">GCM10007966_16440</name>
</gene>
<comment type="caution">
    <text evidence="2">The sequence shown here is derived from an EMBL/GenBank/DDBJ whole genome shotgun (WGS) entry which is preliminary data.</text>
</comment>
<evidence type="ECO:0000313" key="3">
    <source>
        <dbReference type="Proteomes" id="UP000630149"/>
    </source>
</evidence>
<dbReference type="Proteomes" id="UP000630149">
    <property type="component" value="Unassembled WGS sequence"/>
</dbReference>
<protein>
    <submittedName>
        <fullName evidence="2">Uncharacterized protein</fullName>
    </submittedName>
</protein>
<feature type="region of interest" description="Disordered" evidence="1">
    <location>
        <begin position="66"/>
        <end position="103"/>
    </location>
</feature>
<name>A0A917JVQ7_9GAMM</name>
<reference evidence="2" key="2">
    <citation type="submission" date="2020-09" db="EMBL/GenBank/DDBJ databases">
        <authorList>
            <person name="Sun Q."/>
            <person name="Ohkuma M."/>
        </authorList>
    </citation>
    <scope>NUCLEOTIDE SEQUENCE</scope>
    <source>
        <strain evidence="2">JCM 13919</strain>
    </source>
</reference>
<evidence type="ECO:0000313" key="2">
    <source>
        <dbReference type="EMBL" id="GGI88368.1"/>
    </source>
</evidence>
<evidence type="ECO:0000256" key="1">
    <source>
        <dbReference type="SAM" id="MobiDB-lite"/>
    </source>
</evidence>
<dbReference type="AlphaFoldDB" id="A0A917JVQ7"/>
<feature type="compositionally biased region" description="Acidic residues" evidence="1">
    <location>
        <begin position="79"/>
        <end position="103"/>
    </location>
</feature>
<dbReference type="RefSeq" id="WP_131776382.1">
    <property type="nucleotide sequence ID" value="NZ_BMOB01000007.1"/>
</dbReference>
<accession>A0A917JVQ7</accession>
<sequence>MVKLTPEPDTELTPEEKLLEDLKQEGSSNDLLHNSFISSDEVDSLEDGVPGYETTGEEVLVGEGIPGFETTGEVRPMDETENQLEEEHFEEESSEEESNIPRP</sequence>
<reference evidence="2" key="1">
    <citation type="journal article" date="2014" name="Int. J. Syst. Evol. Microbiol.">
        <title>Complete genome sequence of Corynebacterium casei LMG S-19264T (=DSM 44701T), isolated from a smear-ripened cheese.</title>
        <authorList>
            <consortium name="US DOE Joint Genome Institute (JGI-PGF)"/>
            <person name="Walter F."/>
            <person name="Albersmeier A."/>
            <person name="Kalinowski J."/>
            <person name="Ruckert C."/>
        </authorList>
    </citation>
    <scope>NUCLEOTIDE SEQUENCE</scope>
    <source>
        <strain evidence="2">JCM 13919</strain>
    </source>
</reference>
<dbReference type="EMBL" id="BMOB01000007">
    <property type="protein sequence ID" value="GGI88368.1"/>
    <property type="molecule type" value="Genomic_DNA"/>
</dbReference>
<proteinExistence type="predicted"/>
<keyword evidence="3" id="KW-1185">Reference proteome</keyword>